<evidence type="ECO:0000256" key="2">
    <source>
        <dbReference type="HAMAP-Rule" id="MF_00795"/>
    </source>
</evidence>
<dbReference type="Gene3D" id="3.20.20.380">
    <property type="entry name" value="Copper homeostasis (CutC) domain"/>
    <property type="match status" value="1"/>
</dbReference>
<reference evidence="3" key="1">
    <citation type="submission" date="2021-11" db="EMBL/GenBank/DDBJ databases">
        <authorList>
            <person name="Rodrigo-Torres L."/>
            <person name="Arahal R. D."/>
            <person name="Lucena T."/>
        </authorList>
    </citation>
    <scope>NUCLEOTIDE SEQUENCE</scope>
    <source>
        <strain evidence="3">CECT 7928</strain>
    </source>
</reference>
<name>A0ABN8E8N4_9VIBR</name>
<comment type="caution">
    <text evidence="2">Once thought to be involved in copper homeostasis, experiments in E.coli have shown this is not the case.</text>
</comment>
<dbReference type="PANTHER" id="PTHR12598:SF0">
    <property type="entry name" value="COPPER HOMEOSTASIS PROTEIN CUTC HOMOLOG"/>
    <property type="match status" value="1"/>
</dbReference>
<dbReference type="InterPro" id="IPR036822">
    <property type="entry name" value="CutC-like_dom_sf"/>
</dbReference>
<organism evidence="3 4">
    <name type="scientific">Vibrio marisflavi CECT 7928</name>
    <dbReference type="NCBI Taxonomy" id="634439"/>
    <lineage>
        <taxon>Bacteria</taxon>
        <taxon>Pseudomonadati</taxon>
        <taxon>Pseudomonadota</taxon>
        <taxon>Gammaproteobacteria</taxon>
        <taxon>Vibrionales</taxon>
        <taxon>Vibrionaceae</taxon>
        <taxon>Vibrio</taxon>
    </lineage>
</organism>
<keyword evidence="4" id="KW-1185">Reference proteome</keyword>
<keyword evidence="2" id="KW-0963">Cytoplasm</keyword>
<protein>
    <recommendedName>
        <fullName evidence="2">PF03932 family protein CutC</fullName>
    </recommendedName>
</protein>
<comment type="caution">
    <text evidence="3">The sequence shown here is derived from an EMBL/GenBank/DDBJ whole genome shotgun (WGS) entry which is preliminary data.</text>
</comment>
<evidence type="ECO:0000313" key="4">
    <source>
        <dbReference type="Proteomes" id="UP000838748"/>
    </source>
</evidence>
<gene>
    <name evidence="2 3" type="primary">cutC</name>
    <name evidence="3" type="ORF">VMF7928_03345</name>
</gene>
<evidence type="ECO:0000256" key="1">
    <source>
        <dbReference type="ARBA" id="ARBA00007768"/>
    </source>
</evidence>
<comment type="similarity">
    <text evidence="1 2">Belongs to the CutC family.</text>
</comment>
<accession>A0ABN8E8N4</accession>
<dbReference type="Proteomes" id="UP000838748">
    <property type="component" value="Unassembled WGS sequence"/>
</dbReference>
<dbReference type="InterPro" id="IPR005627">
    <property type="entry name" value="CutC-like"/>
</dbReference>
<dbReference type="HAMAP" id="MF_00795">
    <property type="entry name" value="CutC"/>
    <property type="match status" value="1"/>
</dbReference>
<dbReference type="PANTHER" id="PTHR12598">
    <property type="entry name" value="COPPER HOMEOSTASIS PROTEIN CUTC"/>
    <property type="match status" value="1"/>
</dbReference>
<dbReference type="EMBL" id="CAKLDM010000002">
    <property type="protein sequence ID" value="CAH0541061.1"/>
    <property type="molecule type" value="Genomic_DNA"/>
</dbReference>
<evidence type="ECO:0000313" key="3">
    <source>
        <dbReference type="EMBL" id="CAH0541061.1"/>
    </source>
</evidence>
<dbReference type="Pfam" id="PF03932">
    <property type="entry name" value="CutC"/>
    <property type="match status" value="1"/>
</dbReference>
<sequence>MQLEVCIDNLESLEYAELGGATRIELCSSLALGGLTPSLGFMKLAANSTQLPIYAMIRPRQGDFLYSKQEIESMLMDIEAAAEANLQGVVFGILSADGKMDIDATKQLIAKAKELNLGTTFHRAIDQCKNPLEAIKQLSDIGCERVLSSGLANQAPEGVDVLRQMVEVANGQLAIMAGAGVNAENIRHIHQQTKIEEFHMSGKSARQSAMEYISSQAQMGANSIDDFSIPVTNTTAISKAKQQLDIL</sequence>
<comment type="subcellular location">
    <subcellularLocation>
        <location evidence="2">Cytoplasm</location>
    </subcellularLocation>
</comment>
<dbReference type="RefSeq" id="WP_237362819.1">
    <property type="nucleotide sequence ID" value="NZ_CAKLDM010000002.1"/>
</dbReference>
<proteinExistence type="inferred from homology"/>
<dbReference type="SUPFAM" id="SSF110395">
    <property type="entry name" value="CutC-like"/>
    <property type="match status" value="1"/>
</dbReference>